<evidence type="ECO:0000313" key="1">
    <source>
        <dbReference type="EMBL" id="GCL38039.1"/>
    </source>
</evidence>
<gene>
    <name evidence="1" type="ORF">SR1949_31520</name>
</gene>
<proteinExistence type="predicted"/>
<accession>A0A479ZZG7</accession>
<comment type="caution">
    <text evidence="1">The sequence shown here is derived from an EMBL/GenBank/DDBJ whole genome shotgun (WGS) entry which is preliminary data.</text>
</comment>
<dbReference type="AlphaFoldDB" id="A0A479ZZG7"/>
<dbReference type="EMBL" id="BJCE01000112">
    <property type="protein sequence ID" value="GCL38039.1"/>
    <property type="molecule type" value="Genomic_DNA"/>
</dbReference>
<organism evidence="1 2">
    <name type="scientific">Sphaerospermopsis reniformis</name>
    <dbReference type="NCBI Taxonomy" id="531300"/>
    <lineage>
        <taxon>Bacteria</taxon>
        <taxon>Bacillati</taxon>
        <taxon>Cyanobacteriota</taxon>
        <taxon>Cyanophyceae</taxon>
        <taxon>Nostocales</taxon>
        <taxon>Aphanizomenonaceae</taxon>
        <taxon>Sphaerospermopsis</taxon>
    </lineage>
</organism>
<protein>
    <recommendedName>
        <fullName evidence="3">DUF2281 domain-containing protein</fullName>
    </recommendedName>
</protein>
<evidence type="ECO:0008006" key="3">
    <source>
        <dbReference type="Google" id="ProtNLM"/>
    </source>
</evidence>
<name>A0A479ZZG7_9CYAN</name>
<sequence>MMTTAQENKKSILEKLDNLTPAQQEKVLIFIESLYLQSQPNDIEQKQRRKWQEIRGKAPYPLVSEDAQNWVSRNRNEESKNRELNLRNVYEH</sequence>
<dbReference type="Proteomes" id="UP000300142">
    <property type="component" value="Unassembled WGS sequence"/>
</dbReference>
<evidence type="ECO:0000313" key="2">
    <source>
        <dbReference type="Proteomes" id="UP000300142"/>
    </source>
</evidence>
<dbReference type="RefSeq" id="WP_137668044.1">
    <property type="nucleotide sequence ID" value="NZ_BJCE01000112.1"/>
</dbReference>
<keyword evidence="2" id="KW-1185">Reference proteome</keyword>
<reference evidence="2" key="1">
    <citation type="submission" date="2019-02" db="EMBL/GenBank/DDBJ databases">
        <title>Draft genome sequence of Sphaerospermopsis reniformis NIES-1949.</title>
        <authorList>
            <person name="Yamaguchi H."/>
            <person name="Suzuki S."/>
            <person name="Kawachi M."/>
        </authorList>
    </citation>
    <scope>NUCLEOTIDE SEQUENCE [LARGE SCALE GENOMIC DNA]</scope>
    <source>
        <strain evidence="2">NIES-1949</strain>
    </source>
</reference>